<protein>
    <submittedName>
        <fullName evidence="1">Uncharacterized protein</fullName>
    </submittedName>
</protein>
<organism evidence="1 2">
    <name type="scientific">Streptococcus agalactiae</name>
    <dbReference type="NCBI Taxonomy" id="1311"/>
    <lineage>
        <taxon>Bacteria</taxon>
        <taxon>Bacillati</taxon>
        <taxon>Bacillota</taxon>
        <taxon>Bacilli</taxon>
        <taxon>Lactobacillales</taxon>
        <taxon>Streptococcaceae</taxon>
        <taxon>Streptococcus</taxon>
    </lineage>
</organism>
<gene>
    <name evidence="1" type="ORF">NCTC8181_02628</name>
</gene>
<evidence type="ECO:0000313" key="1">
    <source>
        <dbReference type="EMBL" id="SQA20278.1"/>
    </source>
</evidence>
<dbReference type="AlphaFoldDB" id="A0A7Z7KC34"/>
<dbReference type="EMBL" id="UAVB01000011">
    <property type="protein sequence ID" value="SQA20278.1"/>
    <property type="molecule type" value="Genomic_DNA"/>
</dbReference>
<dbReference type="Proteomes" id="UP000250200">
    <property type="component" value="Unassembled WGS sequence"/>
</dbReference>
<evidence type="ECO:0000313" key="2">
    <source>
        <dbReference type="Proteomes" id="UP000250200"/>
    </source>
</evidence>
<name>A0A7Z7KC34_STRAG</name>
<accession>A0A7Z7KC34</accession>
<sequence>MHHTRISLNYSKKGDLLLLEMSGLIYADETHYIQRDGLIKQEFDSLVDRGLKLFKDLDMKRKNTEILEGEVL</sequence>
<proteinExistence type="predicted"/>
<comment type="caution">
    <text evidence="1">The sequence shown here is derived from an EMBL/GenBank/DDBJ whole genome shotgun (WGS) entry which is preliminary data.</text>
</comment>
<reference evidence="1 2" key="1">
    <citation type="submission" date="2018-06" db="EMBL/GenBank/DDBJ databases">
        <authorList>
            <consortium name="Pathogen Informatics"/>
            <person name="Doyle S."/>
        </authorList>
    </citation>
    <scope>NUCLEOTIDE SEQUENCE [LARGE SCALE GENOMIC DNA]</scope>
    <source>
        <strain evidence="1 2">NCTC8181</strain>
    </source>
</reference>